<dbReference type="EMBL" id="KB445791">
    <property type="protein sequence ID" value="EMD41766.1"/>
    <property type="molecule type" value="Genomic_DNA"/>
</dbReference>
<dbReference type="Proteomes" id="UP000016930">
    <property type="component" value="Unassembled WGS sequence"/>
</dbReference>
<dbReference type="HOGENOM" id="CLU_347186_0_0_1"/>
<dbReference type="STRING" id="914234.M2RS66"/>
<evidence type="ECO:0000313" key="3">
    <source>
        <dbReference type="Proteomes" id="UP000016930"/>
    </source>
</evidence>
<name>M2RS66_CERS8</name>
<proteinExistence type="predicted"/>
<gene>
    <name evidence="2" type="ORF">CERSUDRAFT_90342</name>
</gene>
<reference evidence="2 3" key="1">
    <citation type="journal article" date="2012" name="Proc. Natl. Acad. Sci. U.S.A.">
        <title>Comparative genomics of Ceriporiopsis subvermispora and Phanerochaete chrysosporium provide insight into selective ligninolysis.</title>
        <authorList>
            <person name="Fernandez-Fueyo E."/>
            <person name="Ruiz-Duenas F.J."/>
            <person name="Ferreira P."/>
            <person name="Floudas D."/>
            <person name="Hibbett D.S."/>
            <person name="Canessa P."/>
            <person name="Larrondo L.F."/>
            <person name="James T.Y."/>
            <person name="Seelenfreund D."/>
            <person name="Lobos S."/>
            <person name="Polanco R."/>
            <person name="Tello M."/>
            <person name="Honda Y."/>
            <person name="Watanabe T."/>
            <person name="Watanabe T."/>
            <person name="Ryu J.S."/>
            <person name="Kubicek C.P."/>
            <person name="Schmoll M."/>
            <person name="Gaskell J."/>
            <person name="Hammel K.E."/>
            <person name="St John F.J."/>
            <person name="Vanden Wymelenberg A."/>
            <person name="Sabat G."/>
            <person name="Splinter BonDurant S."/>
            <person name="Syed K."/>
            <person name="Yadav J.S."/>
            <person name="Doddapaneni H."/>
            <person name="Subramanian V."/>
            <person name="Lavin J.L."/>
            <person name="Oguiza J.A."/>
            <person name="Perez G."/>
            <person name="Pisabarro A.G."/>
            <person name="Ramirez L."/>
            <person name="Santoyo F."/>
            <person name="Master E."/>
            <person name="Coutinho P.M."/>
            <person name="Henrissat B."/>
            <person name="Lombard V."/>
            <person name="Magnuson J.K."/>
            <person name="Kuees U."/>
            <person name="Hori C."/>
            <person name="Igarashi K."/>
            <person name="Samejima M."/>
            <person name="Held B.W."/>
            <person name="Barry K.W."/>
            <person name="LaButti K.M."/>
            <person name="Lapidus A."/>
            <person name="Lindquist E.A."/>
            <person name="Lucas S.M."/>
            <person name="Riley R."/>
            <person name="Salamov A.A."/>
            <person name="Hoffmeister D."/>
            <person name="Schwenk D."/>
            <person name="Hadar Y."/>
            <person name="Yarden O."/>
            <person name="de Vries R.P."/>
            <person name="Wiebenga A."/>
            <person name="Stenlid J."/>
            <person name="Eastwood D."/>
            <person name="Grigoriev I.V."/>
            <person name="Berka R.M."/>
            <person name="Blanchette R.A."/>
            <person name="Kersten P."/>
            <person name="Martinez A.T."/>
            <person name="Vicuna R."/>
            <person name="Cullen D."/>
        </authorList>
    </citation>
    <scope>NUCLEOTIDE SEQUENCE [LARGE SCALE GENOMIC DNA]</scope>
    <source>
        <strain evidence="2 3">B</strain>
    </source>
</reference>
<keyword evidence="3" id="KW-1185">Reference proteome</keyword>
<accession>M2RS66</accession>
<evidence type="ECO:0000313" key="2">
    <source>
        <dbReference type="EMBL" id="EMD41766.1"/>
    </source>
</evidence>
<evidence type="ECO:0000256" key="1">
    <source>
        <dbReference type="SAM" id="MobiDB-lite"/>
    </source>
</evidence>
<feature type="region of interest" description="Disordered" evidence="1">
    <location>
        <begin position="1"/>
        <end position="20"/>
    </location>
</feature>
<organism evidence="2 3">
    <name type="scientific">Ceriporiopsis subvermispora (strain B)</name>
    <name type="common">White-rot fungus</name>
    <name type="synonym">Gelatoporia subvermispora</name>
    <dbReference type="NCBI Taxonomy" id="914234"/>
    <lineage>
        <taxon>Eukaryota</taxon>
        <taxon>Fungi</taxon>
        <taxon>Dikarya</taxon>
        <taxon>Basidiomycota</taxon>
        <taxon>Agaricomycotina</taxon>
        <taxon>Agaricomycetes</taxon>
        <taxon>Polyporales</taxon>
        <taxon>Gelatoporiaceae</taxon>
        <taxon>Gelatoporia</taxon>
    </lineage>
</organism>
<protein>
    <submittedName>
        <fullName evidence="2">Uncharacterized protein</fullName>
    </submittedName>
</protein>
<dbReference type="AlphaFoldDB" id="M2RS66"/>
<feature type="compositionally biased region" description="Acidic residues" evidence="1">
    <location>
        <begin position="1"/>
        <end position="15"/>
    </location>
</feature>
<sequence>MASDSETEPESDAGELDPGTTDFATQLTQRELSPAAEHGIDLGIVARNAQDAMESLVGLDLKDIETDDTHYQTIENNSRAILAFLDNVVSHDSGSISGVQAIQAAICALLDGSFMSLLFDYRRIFHIIAAKAMSPGSTSSLVVCWADVVLVKLSEAIVAIARGGDELPREPEFITLRRHKEDDLLRAAIQLPEHWRDVATVVSSDYASPGAKRLALCVLYGVYVLGPDLGTTPWVYALSAAELLRCLQLHVEQVSATCEENGAAEVTDETKISWAMAIALFAAADLETINVSARAYRPHTDASLLRLLRAIMHCGHPTRLAQPSMEPFSALNGAQHIVVDASHVTLWSWYVWDDVRLEGFQTVEKVTINWLHNRGTFSDSMNPQDLMDRWEEGLAPDLLRSSQSATVILQIITRVCSMLAVTPKTASGQEPLPLLYKCIWAASCHLSSKELDMRSEVDIGHGLCKLYVLLQNSKVELDMKDLIILALASLDTATLKGVMQTLFSDSQVAFISRTEESIRRLQTSVSDVKMRRLLSYGDHRNIRQLLQIITLFSHHEIIDCFSGDLICLFVRSLICWLSATPSNAACIRTVRDALILCIAVVDLSSLSPNARNSSSSKWHEPLLQLISQSHRADLFVATNFAAYFVLKCPSTNISSATTVEAWAYLSDVLMMIISRQFVDAAEPLALLVCENICYALNVLLKYSTENAIQACLSSPWTARMCVDLRSIISRRNVRIDPYFKILDDNLLYSARSFIQSVNYAVGATEDPSPNVPEIRELSELTAFYIGGFPRLMPRFARE</sequence>
<dbReference type="OrthoDB" id="3233180at2759"/>